<evidence type="ECO:0000313" key="3">
    <source>
        <dbReference type="Proteomes" id="UP000381378"/>
    </source>
</evidence>
<dbReference type="Proteomes" id="UP000381378">
    <property type="component" value="Unassembled WGS sequence"/>
</dbReference>
<evidence type="ECO:0000313" key="2">
    <source>
        <dbReference type="EMBL" id="VVQ12268.1"/>
    </source>
</evidence>
<feature type="region of interest" description="Disordered" evidence="1">
    <location>
        <begin position="1"/>
        <end position="24"/>
    </location>
</feature>
<evidence type="ECO:0000256" key="1">
    <source>
        <dbReference type="SAM" id="MobiDB-lite"/>
    </source>
</evidence>
<accession>A0A5E7URK7</accession>
<protein>
    <submittedName>
        <fullName evidence="2">Uncharacterized protein</fullName>
    </submittedName>
</protein>
<proteinExistence type="predicted"/>
<organism evidence="2 3">
    <name type="scientific">Pseudomonas fluorescens</name>
    <dbReference type="NCBI Taxonomy" id="294"/>
    <lineage>
        <taxon>Bacteria</taxon>
        <taxon>Pseudomonadati</taxon>
        <taxon>Pseudomonadota</taxon>
        <taxon>Gammaproteobacteria</taxon>
        <taxon>Pseudomonadales</taxon>
        <taxon>Pseudomonadaceae</taxon>
        <taxon>Pseudomonas</taxon>
    </lineage>
</organism>
<dbReference type="AlphaFoldDB" id="A0A5E7URK7"/>
<reference evidence="2 3" key="1">
    <citation type="submission" date="2019-09" db="EMBL/GenBank/DDBJ databases">
        <authorList>
            <person name="Chandra G."/>
            <person name="Truman W A."/>
        </authorList>
    </citation>
    <scope>NUCLEOTIDE SEQUENCE [LARGE SCALE GENOMIC DNA]</scope>
    <source>
        <strain evidence="2">PS928</strain>
    </source>
</reference>
<sequence>MPAKAALSLAAPTKTPSPASRAPTGDWCRSPILCSLKINCRSWLASEGGLESCGAHEDAFAGKPGSYRGLVSFADFVFTENPCRSWLASEGGLESCGGRDDAFAGKPGSYRGLVSFADFVCTENQP</sequence>
<name>A0A5E7URK7_PSEFL</name>
<dbReference type="EMBL" id="CABVJF010000015">
    <property type="protein sequence ID" value="VVQ12268.1"/>
    <property type="molecule type" value="Genomic_DNA"/>
</dbReference>
<gene>
    <name evidence="2" type="ORF">PS928_03855</name>
</gene>